<dbReference type="PANTHER" id="PTHR11556">
    <property type="entry name" value="FRUCTOSE-1,6-BISPHOSPHATASE-RELATED"/>
    <property type="match status" value="1"/>
</dbReference>
<dbReference type="GO" id="GO:0005986">
    <property type="term" value="P:sucrose biosynthetic process"/>
    <property type="evidence" value="ECO:0007669"/>
    <property type="project" value="TreeGrafter"/>
</dbReference>
<accession>A0AA35ZHD8</accession>
<dbReference type="InterPro" id="IPR000146">
    <property type="entry name" value="FBPase_class-1"/>
</dbReference>
<evidence type="ECO:0000313" key="2">
    <source>
        <dbReference type="EMBL" id="CAI9292635.1"/>
    </source>
</evidence>
<dbReference type="GO" id="GO:0005829">
    <property type="term" value="C:cytosol"/>
    <property type="evidence" value="ECO:0007669"/>
    <property type="project" value="TreeGrafter"/>
</dbReference>
<protein>
    <recommendedName>
        <fullName evidence="1">Fructose-1-6-bisphosphatase class I N-terminal domain-containing protein</fullName>
    </recommendedName>
</protein>
<dbReference type="GO" id="GO:0042132">
    <property type="term" value="F:fructose 1,6-bisphosphate 1-phosphatase activity"/>
    <property type="evidence" value="ECO:0007669"/>
    <property type="project" value="TreeGrafter"/>
</dbReference>
<reference evidence="2" key="1">
    <citation type="submission" date="2023-04" db="EMBL/GenBank/DDBJ databases">
        <authorList>
            <person name="Vijverberg K."/>
            <person name="Xiong W."/>
            <person name="Schranz E."/>
        </authorList>
    </citation>
    <scope>NUCLEOTIDE SEQUENCE</scope>
</reference>
<proteinExistence type="predicted"/>
<dbReference type="GO" id="GO:0030388">
    <property type="term" value="P:fructose 1,6-bisphosphate metabolic process"/>
    <property type="evidence" value="ECO:0007669"/>
    <property type="project" value="TreeGrafter"/>
</dbReference>
<evidence type="ECO:0000313" key="3">
    <source>
        <dbReference type="Proteomes" id="UP001177003"/>
    </source>
</evidence>
<dbReference type="Pfam" id="PF00316">
    <property type="entry name" value="FBPase"/>
    <property type="match status" value="1"/>
</dbReference>
<dbReference type="Proteomes" id="UP001177003">
    <property type="component" value="Chromosome 7"/>
</dbReference>
<dbReference type="GO" id="GO:0006002">
    <property type="term" value="P:fructose 6-phosphate metabolic process"/>
    <property type="evidence" value="ECO:0007669"/>
    <property type="project" value="TreeGrafter"/>
</dbReference>
<dbReference type="PANTHER" id="PTHR11556:SF12">
    <property type="entry name" value="FRUCTOSE-BISPHOSPHATASE"/>
    <property type="match status" value="1"/>
</dbReference>
<gene>
    <name evidence="2" type="ORF">LSALG_LOCUS31698</name>
</gene>
<dbReference type="GO" id="GO:0006094">
    <property type="term" value="P:gluconeogenesis"/>
    <property type="evidence" value="ECO:0007669"/>
    <property type="project" value="TreeGrafter"/>
</dbReference>
<dbReference type="Gene3D" id="3.30.540.10">
    <property type="entry name" value="Fructose-1,6-Bisphosphatase, subunit A, domain 1"/>
    <property type="match status" value="1"/>
</dbReference>
<dbReference type="SUPFAM" id="SSF56655">
    <property type="entry name" value="Carbohydrate phosphatase"/>
    <property type="match status" value="1"/>
</dbReference>
<evidence type="ECO:0000259" key="1">
    <source>
        <dbReference type="Pfam" id="PF00316"/>
    </source>
</evidence>
<organism evidence="2 3">
    <name type="scientific">Lactuca saligna</name>
    <name type="common">Willowleaf lettuce</name>
    <dbReference type="NCBI Taxonomy" id="75948"/>
    <lineage>
        <taxon>Eukaryota</taxon>
        <taxon>Viridiplantae</taxon>
        <taxon>Streptophyta</taxon>
        <taxon>Embryophyta</taxon>
        <taxon>Tracheophyta</taxon>
        <taxon>Spermatophyta</taxon>
        <taxon>Magnoliopsida</taxon>
        <taxon>eudicotyledons</taxon>
        <taxon>Gunneridae</taxon>
        <taxon>Pentapetalae</taxon>
        <taxon>asterids</taxon>
        <taxon>campanulids</taxon>
        <taxon>Asterales</taxon>
        <taxon>Asteraceae</taxon>
        <taxon>Cichorioideae</taxon>
        <taxon>Cichorieae</taxon>
        <taxon>Lactucinae</taxon>
        <taxon>Lactuca</taxon>
    </lineage>
</organism>
<name>A0AA35ZHD8_LACSI</name>
<feature type="domain" description="Fructose-1-6-bisphosphatase class I N-terminal" evidence="1">
    <location>
        <begin position="8"/>
        <end position="84"/>
    </location>
</feature>
<dbReference type="InterPro" id="IPR033391">
    <property type="entry name" value="FBPase_N"/>
</dbReference>
<dbReference type="EMBL" id="OX465083">
    <property type="protein sequence ID" value="CAI9292635.1"/>
    <property type="molecule type" value="Genomic_DNA"/>
</dbReference>
<dbReference type="AlphaFoldDB" id="A0AA35ZHD8"/>
<sequence length="103" mass="11455">MILPFWITDNALFVVVTDPFEGSRNIVASVPAETIFRIYNHLIKLDNLLTDEKELLNSLQSSNRLVDIVYVLYSSATILCTTFGSAHTPSLSIIPTETSLSHT</sequence>
<dbReference type="GO" id="GO:0006000">
    <property type="term" value="P:fructose metabolic process"/>
    <property type="evidence" value="ECO:0007669"/>
    <property type="project" value="TreeGrafter"/>
</dbReference>
<keyword evidence="3" id="KW-1185">Reference proteome</keyword>